<dbReference type="RefSeq" id="WP_305997953.1">
    <property type="nucleotide sequence ID" value="NZ_JASNFN010000001.1"/>
</dbReference>
<keyword evidence="1" id="KW-0813">Transport</keyword>
<sequence>MSTSATTAPATHPAEGAPVLQVRGLSCAIGGAVIVDDVTFDVAPGEFVAVIGPNGAGKTSLFNLLSGLLPATGGSVTLSGADITGASPSARARRGLGRTFQASSVFAGLSVRENVRLAAQARLGGSMRPWQLVRPGDAAQEIASRSLARVGLAGRGDDLAGALSHGDKRKLELAILLATDPAVVLLDEPMAGVSIEDVAGLTEVIASVHREEGKTVLMVEHHMDVLLGLADRVAVMHHGKLLALDTPERVTGDPAVQQAYLGEAL</sequence>
<dbReference type="InterPro" id="IPR027417">
    <property type="entry name" value="P-loop_NTPase"/>
</dbReference>
<dbReference type="InterPro" id="IPR003439">
    <property type="entry name" value="ABC_transporter-like_ATP-bd"/>
</dbReference>
<evidence type="ECO:0000313" key="5">
    <source>
        <dbReference type="EMBL" id="MDP5181182.1"/>
    </source>
</evidence>
<keyword evidence="2" id="KW-0547">Nucleotide-binding</keyword>
<dbReference type="PANTHER" id="PTHR45772">
    <property type="entry name" value="CONSERVED COMPONENT OF ABC TRANSPORTER FOR NATURAL AMINO ACIDS-RELATED"/>
    <property type="match status" value="1"/>
</dbReference>
<dbReference type="CDD" id="cd03219">
    <property type="entry name" value="ABC_Mj1267_LivG_branched"/>
    <property type="match status" value="1"/>
</dbReference>
<protein>
    <submittedName>
        <fullName evidence="5">ABC transporter ATP-binding protein</fullName>
    </submittedName>
</protein>
<dbReference type="PROSITE" id="PS00211">
    <property type="entry name" value="ABC_TRANSPORTER_1"/>
    <property type="match status" value="1"/>
</dbReference>
<keyword evidence="3 5" id="KW-0067">ATP-binding</keyword>
<dbReference type="InterPro" id="IPR051120">
    <property type="entry name" value="ABC_AA/LPS_Transport"/>
</dbReference>
<reference evidence="6" key="1">
    <citation type="submission" date="2023-05" db="EMBL/GenBank/DDBJ databases">
        <title>Draft genome of Pseudofrankia sp. BMG5.37.</title>
        <authorList>
            <person name="Gtari M."/>
            <person name="Ghodhbane F."/>
            <person name="Sbissi I."/>
        </authorList>
    </citation>
    <scope>NUCLEOTIDE SEQUENCE [LARGE SCALE GENOMIC DNA]</scope>
    <source>
        <strain evidence="6">BMG 814</strain>
    </source>
</reference>
<proteinExistence type="predicted"/>
<evidence type="ECO:0000256" key="2">
    <source>
        <dbReference type="ARBA" id="ARBA00022741"/>
    </source>
</evidence>
<dbReference type="SMART" id="SM00382">
    <property type="entry name" value="AAA"/>
    <property type="match status" value="1"/>
</dbReference>
<accession>A0ABT9I7E7</accession>
<organism evidence="5 6">
    <name type="scientific">Blastococcus carthaginiensis</name>
    <dbReference type="NCBI Taxonomy" id="3050034"/>
    <lineage>
        <taxon>Bacteria</taxon>
        <taxon>Bacillati</taxon>
        <taxon>Actinomycetota</taxon>
        <taxon>Actinomycetes</taxon>
        <taxon>Geodermatophilales</taxon>
        <taxon>Geodermatophilaceae</taxon>
        <taxon>Blastococcus</taxon>
    </lineage>
</organism>
<dbReference type="Pfam" id="PF12399">
    <property type="entry name" value="BCA_ABC_TP_C"/>
    <property type="match status" value="1"/>
</dbReference>
<dbReference type="InterPro" id="IPR017871">
    <property type="entry name" value="ABC_transporter-like_CS"/>
</dbReference>
<dbReference type="SUPFAM" id="SSF52540">
    <property type="entry name" value="P-loop containing nucleoside triphosphate hydrolases"/>
    <property type="match status" value="1"/>
</dbReference>
<evidence type="ECO:0000259" key="4">
    <source>
        <dbReference type="PROSITE" id="PS50893"/>
    </source>
</evidence>
<keyword evidence="6" id="KW-1185">Reference proteome</keyword>
<feature type="domain" description="ABC transporter" evidence="4">
    <location>
        <begin position="20"/>
        <end position="263"/>
    </location>
</feature>
<dbReference type="Pfam" id="PF00005">
    <property type="entry name" value="ABC_tran"/>
    <property type="match status" value="1"/>
</dbReference>
<evidence type="ECO:0000313" key="6">
    <source>
        <dbReference type="Proteomes" id="UP001233673"/>
    </source>
</evidence>
<gene>
    <name evidence="5" type="ORF">QOZ88_00880</name>
</gene>
<dbReference type="InterPro" id="IPR032823">
    <property type="entry name" value="BCA_ABC_TP_C"/>
</dbReference>
<dbReference type="Proteomes" id="UP001233673">
    <property type="component" value="Unassembled WGS sequence"/>
</dbReference>
<dbReference type="EMBL" id="JASNFN010000001">
    <property type="protein sequence ID" value="MDP5181182.1"/>
    <property type="molecule type" value="Genomic_DNA"/>
</dbReference>
<comment type="caution">
    <text evidence="5">The sequence shown here is derived from an EMBL/GenBank/DDBJ whole genome shotgun (WGS) entry which is preliminary data.</text>
</comment>
<dbReference type="GO" id="GO:0005524">
    <property type="term" value="F:ATP binding"/>
    <property type="evidence" value="ECO:0007669"/>
    <property type="project" value="UniProtKB-KW"/>
</dbReference>
<name>A0ABT9I7E7_9ACTN</name>
<dbReference type="InterPro" id="IPR003593">
    <property type="entry name" value="AAA+_ATPase"/>
</dbReference>
<evidence type="ECO:0000256" key="3">
    <source>
        <dbReference type="ARBA" id="ARBA00022840"/>
    </source>
</evidence>
<evidence type="ECO:0000256" key="1">
    <source>
        <dbReference type="ARBA" id="ARBA00022448"/>
    </source>
</evidence>
<dbReference type="PROSITE" id="PS50893">
    <property type="entry name" value="ABC_TRANSPORTER_2"/>
    <property type="match status" value="1"/>
</dbReference>
<dbReference type="Gene3D" id="3.40.50.300">
    <property type="entry name" value="P-loop containing nucleotide triphosphate hydrolases"/>
    <property type="match status" value="1"/>
</dbReference>
<dbReference type="PANTHER" id="PTHR45772:SF3">
    <property type="entry name" value="ABC TRANSPORTER ATP-BINDING PROTEIN"/>
    <property type="match status" value="1"/>
</dbReference>